<keyword evidence="3" id="KW-1185">Reference proteome</keyword>
<proteinExistence type="predicted"/>
<gene>
    <name evidence="2" type="ORF">EKD16_23400</name>
</gene>
<reference evidence="2 3" key="1">
    <citation type="submission" date="2019-02" db="EMBL/GenBank/DDBJ databases">
        <authorList>
            <person name="Khodamoradi S."/>
            <person name="Hahnke R.L."/>
            <person name="Kaempfer P."/>
            <person name="Schumann P."/>
            <person name="Rohde M."/>
            <person name="Steinert M."/>
            <person name="Luzhetskyy A."/>
            <person name="Wink J."/>
            <person name="Ruckert C."/>
        </authorList>
    </citation>
    <scope>NUCLEOTIDE SEQUENCE [LARGE SCALE GENOMIC DNA]</scope>
    <source>
        <strain evidence="2 3">M2</strain>
    </source>
</reference>
<dbReference type="KEGG" id="strr:EKD16_23400"/>
<dbReference type="AlphaFoldDB" id="A0A4P6Q6M9"/>
<evidence type="ECO:0000313" key="3">
    <source>
        <dbReference type="Proteomes" id="UP000292235"/>
    </source>
</evidence>
<dbReference type="Proteomes" id="UP000292235">
    <property type="component" value="Chromosome"/>
</dbReference>
<dbReference type="EMBL" id="CP036455">
    <property type="protein sequence ID" value="QBI56428.1"/>
    <property type="molecule type" value="Genomic_DNA"/>
</dbReference>
<accession>A0A4P6Q6M9</accession>
<evidence type="ECO:0000256" key="1">
    <source>
        <dbReference type="SAM" id="MobiDB-lite"/>
    </source>
</evidence>
<name>A0A4P6Q6M9_9ACTN</name>
<evidence type="ECO:0000313" key="2">
    <source>
        <dbReference type="EMBL" id="QBI56428.1"/>
    </source>
</evidence>
<sequence length="105" mass="11337">MRAHARNDRPDEVTRVCTLLQQALGTIWRRAQSGQHAPSRGTDVAEPGRSEKAGAAPPPPSAMMWRVGLNHPPGPHVAHVLPVITFGAENGTRPGVFLWHVGKRG</sequence>
<feature type="region of interest" description="Disordered" evidence="1">
    <location>
        <begin position="30"/>
        <end position="62"/>
    </location>
</feature>
<organism evidence="2 3">
    <name type="scientific">Streptomonospora litoralis</name>
    <dbReference type="NCBI Taxonomy" id="2498135"/>
    <lineage>
        <taxon>Bacteria</taxon>
        <taxon>Bacillati</taxon>
        <taxon>Actinomycetota</taxon>
        <taxon>Actinomycetes</taxon>
        <taxon>Streptosporangiales</taxon>
        <taxon>Nocardiopsidaceae</taxon>
        <taxon>Streptomonospora</taxon>
    </lineage>
</organism>
<protein>
    <submittedName>
        <fullName evidence="2">Uncharacterized protein</fullName>
    </submittedName>
</protein>